<dbReference type="AlphaFoldDB" id="A0A6J4M1C5"/>
<accession>A0A6J4M1C5</accession>
<dbReference type="EMBL" id="CADCUD010000160">
    <property type="protein sequence ID" value="CAA9347285.1"/>
    <property type="molecule type" value="Genomic_DNA"/>
</dbReference>
<reference evidence="1" key="1">
    <citation type="submission" date="2020-02" db="EMBL/GenBank/DDBJ databases">
        <authorList>
            <person name="Meier V. D."/>
        </authorList>
    </citation>
    <scope>NUCLEOTIDE SEQUENCE</scope>
    <source>
        <strain evidence="1">AVDCRST_MAG46</strain>
    </source>
</reference>
<dbReference type="Gene3D" id="1.20.120.450">
    <property type="entry name" value="dinb family like domain"/>
    <property type="match status" value="1"/>
</dbReference>
<dbReference type="InterPro" id="IPR034660">
    <property type="entry name" value="DinB/YfiT-like"/>
</dbReference>
<gene>
    <name evidence="1" type="ORF">AVDCRST_MAG46-2355</name>
</gene>
<organism evidence="1">
    <name type="scientific">uncultured Nocardioidaceae bacterium</name>
    <dbReference type="NCBI Taxonomy" id="253824"/>
    <lineage>
        <taxon>Bacteria</taxon>
        <taxon>Bacillati</taxon>
        <taxon>Actinomycetota</taxon>
        <taxon>Actinomycetes</taxon>
        <taxon>Propionibacteriales</taxon>
        <taxon>Nocardioidaceae</taxon>
        <taxon>environmental samples</taxon>
    </lineage>
</organism>
<name>A0A6J4M1C5_9ACTN</name>
<proteinExistence type="predicted"/>
<sequence>MADIEAPFEPFATALRAGGFGLPVDPAAWPAELVAAHLIMSSDLLTEAARAVHAGQVPTYDDAASSDGDALREMLIRTGSLPELADEVERSASDLRAAHDMLDARQLQTPLPAGIVHEGKAGTDGSRPLGELIEAHVGPHLQRHLTELVELRD</sequence>
<protein>
    <recommendedName>
        <fullName evidence="2">DinB-like domain-containing protein</fullName>
    </recommendedName>
</protein>
<evidence type="ECO:0000313" key="1">
    <source>
        <dbReference type="EMBL" id="CAA9347285.1"/>
    </source>
</evidence>
<evidence type="ECO:0008006" key="2">
    <source>
        <dbReference type="Google" id="ProtNLM"/>
    </source>
</evidence>